<dbReference type="InterPro" id="IPR013968">
    <property type="entry name" value="PKS_KR"/>
</dbReference>
<dbReference type="InterPro" id="IPR020806">
    <property type="entry name" value="PKS_PP-bd"/>
</dbReference>
<comment type="caution">
    <text evidence="6">The sequence shown here is derived from an EMBL/GenBank/DDBJ whole genome shotgun (WGS) entry which is preliminary data.</text>
</comment>
<name>A0ABP0D186_9PEZI</name>
<dbReference type="PROSITE" id="PS00012">
    <property type="entry name" value="PHOSPHOPANTETHEINE"/>
    <property type="match status" value="1"/>
</dbReference>
<gene>
    <name evidence="6" type="ORF">SEUCBS140593_010344</name>
</gene>
<evidence type="ECO:0000256" key="2">
    <source>
        <dbReference type="ARBA" id="ARBA00022553"/>
    </source>
</evidence>
<dbReference type="PANTHER" id="PTHR43775:SF20">
    <property type="entry name" value="HYBRID PKS-NRPS SYNTHETASE APDA"/>
    <property type="match status" value="1"/>
</dbReference>
<dbReference type="PANTHER" id="PTHR43775">
    <property type="entry name" value="FATTY ACID SYNTHASE"/>
    <property type="match status" value="1"/>
</dbReference>
<dbReference type="Gene3D" id="1.10.1200.10">
    <property type="entry name" value="ACP-like"/>
    <property type="match status" value="1"/>
</dbReference>
<protein>
    <submittedName>
        <fullName evidence="6">Secondary metabolism biosynthetic enzyme</fullName>
    </submittedName>
</protein>
<organism evidence="6 7">
    <name type="scientific">Sporothrix eucalyptigena</name>
    <dbReference type="NCBI Taxonomy" id="1812306"/>
    <lineage>
        <taxon>Eukaryota</taxon>
        <taxon>Fungi</taxon>
        <taxon>Dikarya</taxon>
        <taxon>Ascomycota</taxon>
        <taxon>Pezizomycotina</taxon>
        <taxon>Sordariomycetes</taxon>
        <taxon>Sordariomycetidae</taxon>
        <taxon>Ophiostomatales</taxon>
        <taxon>Ophiostomataceae</taxon>
        <taxon>Sporothrix</taxon>
    </lineage>
</organism>
<evidence type="ECO:0000313" key="7">
    <source>
        <dbReference type="Proteomes" id="UP001642482"/>
    </source>
</evidence>
<dbReference type="InterPro" id="IPR057326">
    <property type="entry name" value="KR_dom"/>
</dbReference>
<dbReference type="InterPro" id="IPR036291">
    <property type="entry name" value="NAD(P)-bd_dom_sf"/>
</dbReference>
<keyword evidence="4" id="KW-0560">Oxidoreductase</keyword>
<sequence>MPPNYTCSTWGDSLDKMGQNFVEINDFTILAFREAARNVKVLAHEPSYDPSKYFISVPELLKLHGGSSRPWKIVDWRAERTLEVKVQPHEATTHTIHSGSAPATRLRGDRTYVLIGITRDMGQSLATLFLKQGARAIVLASRSAVTVRPQWAEHACSMYGAYIRFEVLDVTDLEAVKQFRARIEQKILPIGGIVNGAMVLDDKVFSEMKAETFSRVMQPKAVGSKNLDIVFRDDDEDEDKKLDFFIMTSSFAAIGGHAGQSNYSAANMYMNGIAANRQRRGVAGFALNIGVVYGLGFLHREKEELYAGLEREGYPPISERDLHHMFLEAIAYGRLKSDEAARKRYIIDLTAGLSRFNPHQAPEDVLHWHKDPRFSHYTIQEDEAGSGGPSGKDAGATNSSTKQLLDAVNDEKATAEAIGPKLVAAFSERLATLLHLGPATGDNSSSGSGGHIRSDSNMIELGVDSLVAVEMRTWLWRTTSLDVPVMKILGAASIDRLCMEIAGEIVSGRGQ</sequence>
<keyword evidence="1" id="KW-0596">Phosphopantetheine</keyword>
<dbReference type="SUPFAM" id="SSF47336">
    <property type="entry name" value="ACP-like"/>
    <property type="match status" value="1"/>
</dbReference>
<dbReference type="InterPro" id="IPR050091">
    <property type="entry name" value="PKS_NRPS_Biosynth_Enz"/>
</dbReference>
<accession>A0ABP0D186</accession>
<dbReference type="Pfam" id="PF00550">
    <property type="entry name" value="PP-binding"/>
    <property type="match status" value="1"/>
</dbReference>
<keyword evidence="2" id="KW-0597">Phosphoprotein</keyword>
<dbReference type="PROSITE" id="PS50075">
    <property type="entry name" value="CARRIER"/>
    <property type="match status" value="1"/>
</dbReference>
<keyword evidence="3" id="KW-0808">Transferase</keyword>
<evidence type="ECO:0000256" key="4">
    <source>
        <dbReference type="ARBA" id="ARBA00023002"/>
    </source>
</evidence>
<dbReference type="SMART" id="SM00823">
    <property type="entry name" value="PKS_PP"/>
    <property type="match status" value="1"/>
</dbReference>
<dbReference type="Proteomes" id="UP001642482">
    <property type="component" value="Unassembled WGS sequence"/>
</dbReference>
<evidence type="ECO:0000259" key="5">
    <source>
        <dbReference type="PROSITE" id="PS50075"/>
    </source>
</evidence>
<reference evidence="6 7" key="1">
    <citation type="submission" date="2024-01" db="EMBL/GenBank/DDBJ databases">
        <authorList>
            <person name="Allen C."/>
            <person name="Tagirdzhanova G."/>
        </authorList>
    </citation>
    <scope>NUCLEOTIDE SEQUENCE [LARGE SCALE GENOMIC DNA]</scope>
</reference>
<dbReference type="InterPro" id="IPR036736">
    <property type="entry name" value="ACP-like_sf"/>
</dbReference>
<dbReference type="Gene3D" id="3.40.50.720">
    <property type="entry name" value="NAD(P)-binding Rossmann-like Domain"/>
    <property type="match status" value="1"/>
</dbReference>
<feature type="domain" description="Carrier" evidence="5">
    <location>
        <begin position="424"/>
        <end position="505"/>
    </location>
</feature>
<evidence type="ECO:0000256" key="1">
    <source>
        <dbReference type="ARBA" id="ARBA00022450"/>
    </source>
</evidence>
<keyword evidence="7" id="KW-1185">Reference proteome</keyword>
<dbReference type="EMBL" id="CAWUHD010000208">
    <property type="protein sequence ID" value="CAK7238118.1"/>
    <property type="molecule type" value="Genomic_DNA"/>
</dbReference>
<dbReference type="SUPFAM" id="SSF51735">
    <property type="entry name" value="NAD(P)-binding Rossmann-fold domains"/>
    <property type="match status" value="1"/>
</dbReference>
<evidence type="ECO:0000313" key="6">
    <source>
        <dbReference type="EMBL" id="CAK7238118.1"/>
    </source>
</evidence>
<dbReference type="InterPro" id="IPR006162">
    <property type="entry name" value="Ppantetheine_attach_site"/>
</dbReference>
<evidence type="ECO:0000256" key="3">
    <source>
        <dbReference type="ARBA" id="ARBA00022679"/>
    </source>
</evidence>
<dbReference type="Pfam" id="PF08659">
    <property type="entry name" value="KR"/>
    <property type="match status" value="1"/>
</dbReference>
<dbReference type="InterPro" id="IPR009081">
    <property type="entry name" value="PP-bd_ACP"/>
</dbReference>
<dbReference type="SMART" id="SM00822">
    <property type="entry name" value="PKS_KR"/>
    <property type="match status" value="1"/>
</dbReference>
<proteinExistence type="predicted"/>